<name>A0A136IL30_9PEZI</name>
<evidence type="ECO:0000313" key="2">
    <source>
        <dbReference type="Proteomes" id="UP000070501"/>
    </source>
</evidence>
<organism evidence="1 2">
    <name type="scientific">Microdochium bolleyi</name>
    <dbReference type="NCBI Taxonomy" id="196109"/>
    <lineage>
        <taxon>Eukaryota</taxon>
        <taxon>Fungi</taxon>
        <taxon>Dikarya</taxon>
        <taxon>Ascomycota</taxon>
        <taxon>Pezizomycotina</taxon>
        <taxon>Sordariomycetes</taxon>
        <taxon>Xylariomycetidae</taxon>
        <taxon>Xylariales</taxon>
        <taxon>Microdochiaceae</taxon>
        <taxon>Microdochium</taxon>
    </lineage>
</organism>
<gene>
    <name evidence="1" type="ORF">Micbo1qcDRAFT_169249</name>
</gene>
<feature type="non-terminal residue" evidence="1">
    <location>
        <position position="279"/>
    </location>
</feature>
<dbReference type="SUPFAM" id="SSF50630">
    <property type="entry name" value="Acid proteases"/>
    <property type="match status" value="1"/>
</dbReference>
<sequence length="279" mass="30309">MYTSNKKINDSFTFSNGLDSVVVPDVQVALTQYLQQRIADSGTCSPVPNSYSKSIMGISRFVNSTENGAPNTQGPSIRHNLLTAGRISAAVQSLWFDKPPTDDVTSDEPWIGTGLLGGIDTSKYTGPLVRIPSTATTFLQDQYFTNAANMTFFPGGGKPGIFLPNNFDVNTTGVDMTQCLIDSGAGSESFYPVDFDAWYTATGIVQNPDRATPGSDLAFAGPCSSIPEDAVFEYDFVTARKGEKAVVRIPLRNYHRYQDPLDEARGWCTMAIYLRGCSL</sequence>
<protein>
    <submittedName>
        <fullName evidence="1">Uncharacterized protein</fullName>
    </submittedName>
</protein>
<dbReference type="InterPro" id="IPR021109">
    <property type="entry name" value="Peptidase_aspartic_dom_sf"/>
</dbReference>
<dbReference type="STRING" id="196109.A0A136IL30"/>
<evidence type="ECO:0000313" key="1">
    <source>
        <dbReference type="EMBL" id="KXJ85670.1"/>
    </source>
</evidence>
<dbReference type="InParanoid" id="A0A136IL30"/>
<dbReference type="Proteomes" id="UP000070501">
    <property type="component" value="Unassembled WGS sequence"/>
</dbReference>
<dbReference type="Gene3D" id="2.40.70.10">
    <property type="entry name" value="Acid Proteases"/>
    <property type="match status" value="2"/>
</dbReference>
<dbReference type="OrthoDB" id="771136at2759"/>
<reference evidence="2" key="1">
    <citation type="submission" date="2016-02" db="EMBL/GenBank/DDBJ databases">
        <title>Draft genome sequence of Microdochium bolleyi, a fungal endophyte of beachgrass.</title>
        <authorList>
            <consortium name="DOE Joint Genome Institute"/>
            <person name="David A.S."/>
            <person name="May G."/>
            <person name="Haridas S."/>
            <person name="Lim J."/>
            <person name="Wang M."/>
            <person name="Labutti K."/>
            <person name="Lipzen A."/>
            <person name="Barry K."/>
            <person name="Grigoriev I.V."/>
        </authorList>
    </citation>
    <scope>NUCLEOTIDE SEQUENCE [LARGE SCALE GENOMIC DNA]</scope>
    <source>
        <strain evidence="2">J235TASD1</strain>
    </source>
</reference>
<dbReference type="AlphaFoldDB" id="A0A136IL30"/>
<proteinExistence type="predicted"/>
<dbReference type="EMBL" id="KQ964277">
    <property type="protein sequence ID" value="KXJ85670.1"/>
    <property type="molecule type" value="Genomic_DNA"/>
</dbReference>
<accession>A0A136IL30</accession>
<keyword evidence="2" id="KW-1185">Reference proteome</keyword>